<dbReference type="PANTHER" id="PTHR31907">
    <property type="entry name" value="MLP-LIKE PROTEIN 423"/>
    <property type="match status" value="1"/>
</dbReference>
<feature type="domain" description="Bet v I/Major latex protein" evidence="1">
    <location>
        <begin position="4"/>
        <end position="153"/>
    </location>
</feature>
<organism evidence="2">
    <name type="scientific">Glycine soja</name>
    <name type="common">Wild soybean</name>
    <dbReference type="NCBI Taxonomy" id="3848"/>
    <lineage>
        <taxon>Eukaryota</taxon>
        <taxon>Viridiplantae</taxon>
        <taxon>Streptophyta</taxon>
        <taxon>Embryophyta</taxon>
        <taxon>Tracheophyta</taxon>
        <taxon>Spermatophyta</taxon>
        <taxon>Magnoliopsida</taxon>
        <taxon>eudicotyledons</taxon>
        <taxon>Gunneridae</taxon>
        <taxon>Pentapetalae</taxon>
        <taxon>rosids</taxon>
        <taxon>fabids</taxon>
        <taxon>Fabales</taxon>
        <taxon>Fabaceae</taxon>
        <taxon>Papilionoideae</taxon>
        <taxon>50 kb inversion clade</taxon>
        <taxon>NPAAA clade</taxon>
        <taxon>indigoferoid/millettioid clade</taxon>
        <taxon>Phaseoleae</taxon>
        <taxon>Glycine</taxon>
        <taxon>Glycine subgen. Soja</taxon>
    </lineage>
</organism>
<sequence length="155" mass="17392">MAYSQLQKVETSLQIKASAEQFYDVFCNKPHTIANISPENIQSVEVHKGEWGKEGSIVSWNYLHEGTVCVAKQVLEGIDKENNKMTMKVIEGDVLGLYKSFKSNLQVTPKGKGSVVLWAMEYEKQEDHIPDAHTLLQLAVVVSKKIDAYLTQGHN</sequence>
<dbReference type="SMR" id="A0A0B2QSN4"/>
<gene>
    <name evidence="3" type="ORF">D0Y65_023744</name>
    <name evidence="2" type="ORF">glysoja_037316</name>
</gene>
<dbReference type="CDD" id="cd07816">
    <property type="entry name" value="Bet_v1-like"/>
    <property type="match status" value="1"/>
</dbReference>
<dbReference type="EMBL" id="QZWG01000009">
    <property type="protein sequence ID" value="RZB91453.1"/>
    <property type="molecule type" value="Genomic_DNA"/>
</dbReference>
<dbReference type="SUPFAM" id="SSF55961">
    <property type="entry name" value="Bet v1-like"/>
    <property type="match status" value="1"/>
</dbReference>
<dbReference type="InterPro" id="IPR051761">
    <property type="entry name" value="MLP-like_ligand-binding"/>
</dbReference>
<keyword evidence="4" id="KW-1185">Reference proteome</keyword>
<name>A0A0B2QSN4_GLYSO</name>
<protein>
    <submittedName>
        <fullName evidence="2">MLP-like protein 34</fullName>
    </submittedName>
</protein>
<evidence type="ECO:0000313" key="4">
    <source>
        <dbReference type="Proteomes" id="UP000289340"/>
    </source>
</evidence>
<dbReference type="InterPro" id="IPR000916">
    <property type="entry name" value="Bet_v_I/MLP"/>
</dbReference>
<dbReference type="Proteomes" id="UP000053555">
    <property type="component" value="Unassembled WGS sequence"/>
</dbReference>
<accession>A0A0B2QSN4</accession>
<reference evidence="3 4" key="2">
    <citation type="submission" date="2018-09" db="EMBL/GenBank/DDBJ databases">
        <title>A high-quality reference genome of wild soybean provides a powerful tool to mine soybean genomes.</title>
        <authorList>
            <person name="Xie M."/>
            <person name="Chung C.Y.L."/>
            <person name="Li M.-W."/>
            <person name="Wong F.-L."/>
            <person name="Chan T.-F."/>
            <person name="Lam H.-M."/>
        </authorList>
    </citation>
    <scope>NUCLEOTIDE SEQUENCE [LARGE SCALE GENOMIC DNA]</scope>
    <source>
        <strain evidence="4">cv. W05</strain>
        <tissue evidence="3">Hypocotyl of etiolated seedlings</tissue>
    </source>
</reference>
<dbReference type="Proteomes" id="UP000289340">
    <property type="component" value="Chromosome 9"/>
</dbReference>
<dbReference type="Gramene" id="XM_028392681.1">
    <property type="protein sequence ID" value="XP_028248482.1"/>
    <property type="gene ID" value="LOC114425729"/>
</dbReference>
<evidence type="ECO:0000259" key="1">
    <source>
        <dbReference type="SMART" id="SM01037"/>
    </source>
</evidence>
<dbReference type="SMART" id="SM01037">
    <property type="entry name" value="Bet_v_1"/>
    <property type="match status" value="1"/>
</dbReference>
<evidence type="ECO:0000313" key="3">
    <source>
        <dbReference type="EMBL" id="RZB91453.1"/>
    </source>
</evidence>
<dbReference type="GO" id="GO:0006952">
    <property type="term" value="P:defense response"/>
    <property type="evidence" value="ECO:0007669"/>
    <property type="project" value="InterPro"/>
</dbReference>
<dbReference type="InterPro" id="IPR023393">
    <property type="entry name" value="START-like_dom_sf"/>
</dbReference>
<dbReference type="EMBL" id="KN656861">
    <property type="protein sequence ID" value="KHN22818.1"/>
    <property type="molecule type" value="Genomic_DNA"/>
</dbReference>
<reference evidence="2" key="1">
    <citation type="submission" date="2014-07" db="EMBL/GenBank/DDBJ databases">
        <title>Identification of a novel salt tolerance gene in wild soybean by whole-genome sequencing.</title>
        <authorList>
            <person name="Lam H.-M."/>
            <person name="Qi X."/>
            <person name="Li M.-W."/>
            <person name="Liu X."/>
            <person name="Xie M."/>
            <person name="Ni M."/>
            <person name="Xu X."/>
        </authorList>
    </citation>
    <scope>NUCLEOTIDE SEQUENCE [LARGE SCALE GENOMIC DNA]</scope>
    <source>
        <tissue evidence="2">Root</tissue>
    </source>
</reference>
<dbReference type="AlphaFoldDB" id="A0A0B2QSN4"/>
<proteinExistence type="predicted"/>
<dbReference type="Gene3D" id="3.30.530.20">
    <property type="match status" value="1"/>
</dbReference>
<evidence type="ECO:0000313" key="2">
    <source>
        <dbReference type="EMBL" id="KHN22818.1"/>
    </source>
</evidence>
<dbReference type="Pfam" id="PF00407">
    <property type="entry name" value="Bet_v_1"/>
    <property type="match status" value="1"/>
</dbReference>